<dbReference type="InterPro" id="IPR001965">
    <property type="entry name" value="Znf_PHD"/>
</dbReference>
<evidence type="ECO:0000313" key="9">
    <source>
        <dbReference type="Proteomes" id="UP000694892"/>
    </source>
</evidence>
<dbReference type="AlphaFoldDB" id="A0A974CYH3"/>
<name>A0A974CYH3_XENLA</name>
<feature type="domain" description="SAND" evidence="7">
    <location>
        <begin position="179"/>
        <end position="263"/>
    </location>
</feature>
<dbReference type="Pfam" id="PF01342">
    <property type="entry name" value="SAND"/>
    <property type="match status" value="2"/>
</dbReference>
<keyword evidence="2 4" id="KW-0863">Zinc-finger</keyword>
<feature type="compositionally biased region" description="Polar residues" evidence="5">
    <location>
        <begin position="283"/>
        <end position="293"/>
    </location>
</feature>
<dbReference type="InterPro" id="IPR010919">
    <property type="entry name" value="SAND-like_dom_sf"/>
</dbReference>
<dbReference type="Gene3D" id="3.10.390.10">
    <property type="entry name" value="SAND domain-like"/>
    <property type="match status" value="2"/>
</dbReference>
<evidence type="ECO:0008006" key="10">
    <source>
        <dbReference type="Google" id="ProtNLM"/>
    </source>
</evidence>
<dbReference type="PANTHER" id="PTHR46386:SF1">
    <property type="entry name" value="NUCLEAR BODY PROTEIN SP140-LIKE PROTEIN"/>
    <property type="match status" value="1"/>
</dbReference>
<dbReference type="SMART" id="SM00258">
    <property type="entry name" value="SAND"/>
    <property type="match status" value="2"/>
</dbReference>
<evidence type="ECO:0000259" key="7">
    <source>
        <dbReference type="PROSITE" id="PS50864"/>
    </source>
</evidence>
<dbReference type="CDD" id="cd15541">
    <property type="entry name" value="PHD_TIF1_like"/>
    <property type="match status" value="1"/>
</dbReference>
<dbReference type="GO" id="GO:0008270">
    <property type="term" value="F:zinc ion binding"/>
    <property type="evidence" value="ECO:0007669"/>
    <property type="project" value="UniProtKB-KW"/>
</dbReference>
<dbReference type="InterPro" id="IPR013083">
    <property type="entry name" value="Znf_RING/FYVE/PHD"/>
</dbReference>
<dbReference type="PROSITE" id="PS50016">
    <property type="entry name" value="ZF_PHD_2"/>
    <property type="match status" value="1"/>
</dbReference>
<dbReference type="Pfam" id="PF00628">
    <property type="entry name" value="PHD"/>
    <property type="match status" value="1"/>
</dbReference>
<gene>
    <name evidence="8" type="ORF">XELAEV_18027841mg</name>
</gene>
<dbReference type="PROSITE" id="PS50864">
    <property type="entry name" value="SAND"/>
    <property type="match status" value="2"/>
</dbReference>
<dbReference type="SUPFAM" id="SSF63763">
    <property type="entry name" value="SAND domain-like"/>
    <property type="match status" value="2"/>
</dbReference>
<evidence type="ECO:0000256" key="4">
    <source>
        <dbReference type="PROSITE-ProRule" id="PRU00146"/>
    </source>
</evidence>
<accession>A0A974CYH3</accession>
<evidence type="ECO:0000259" key="6">
    <source>
        <dbReference type="PROSITE" id="PS50016"/>
    </source>
</evidence>
<sequence>MIRIDRAQKRCDYSPFDSRSTGSSAKTLRIFAHSIIEPMGKSHRLVFQVFDRINRHLIERKSFERIFDRAPFRLANIRQFDYSPARKFARIAYSILFPSRISRDLTPRNSTIDEFAPNVNQTLQKLKSQCPVFGEQISGTTEDSVLLNCFWLLCCFMENKGQRAADSKQLSQKFKMFRKKKKKIPKGILTSSSLSVTCGDKVGILHKDKLCGGSTKCIFSNGIWMTPNEFQKHGRCQSYKNWKISIRCEGICLKELMRERYLNISKLPQTSKAKKNLEAPELPQTSKAVSNEDSNVDANKTVKLATSDVVPVQYTLPVSCGDFEGTLHVNRFGQGNCGKCIRTSNRWCTPLQFLALSGVPDSNTWDAQICVRGEPLNTLLQKKLLSLHDAGCCCDICTDCDSSQQNDDECSVCGDGGDLLCCEECPRAFHSNCHEPSTTAMESFSEPWICTFCKMQQMRKHSEPQQLLSCQYFLLHVLCDPNNELSIIQSKPKELDLLKKRLHEMEGGSGECPWNFISDVILTVIGAYPPQKREKVRGLLEKEFNQLMLS</sequence>
<dbReference type="SUPFAM" id="SSF57903">
    <property type="entry name" value="FYVE/PHD zinc finger"/>
    <property type="match status" value="1"/>
</dbReference>
<evidence type="ECO:0000256" key="1">
    <source>
        <dbReference type="ARBA" id="ARBA00022723"/>
    </source>
</evidence>
<protein>
    <recommendedName>
        <fullName evidence="10">PHD-type domain-containing protein</fullName>
    </recommendedName>
</protein>
<dbReference type="Proteomes" id="UP000694892">
    <property type="component" value="Chromosome 5L"/>
</dbReference>
<evidence type="ECO:0000256" key="5">
    <source>
        <dbReference type="SAM" id="MobiDB-lite"/>
    </source>
</evidence>
<organism evidence="8 9">
    <name type="scientific">Xenopus laevis</name>
    <name type="common">African clawed frog</name>
    <dbReference type="NCBI Taxonomy" id="8355"/>
    <lineage>
        <taxon>Eukaryota</taxon>
        <taxon>Metazoa</taxon>
        <taxon>Chordata</taxon>
        <taxon>Craniata</taxon>
        <taxon>Vertebrata</taxon>
        <taxon>Euteleostomi</taxon>
        <taxon>Amphibia</taxon>
        <taxon>Batrachia</taxon>
        <taxon>Anura</taxon>
        <taxon>Pipoidea</taxon>
        <taxon>Pipidae</taxon>
        <taxon>Xenopodinae</taxon>
        <taxon>Xenopus</taxon>
        <taxon>Xenopus</taxon>
    </lineage>
</organism>
<dbReference type="SMART" id="SM00249">
    <property type="entry name" value="PHD"/>
    <property type="match status" value="1"/>
</dbReference>
<reference evidence="9" key="1">
    <citation type="journal article" date="2016" name="Nature">
        <title>Genome evolution in the allotetraploid frog Xenopus laevis.</title>
        <authorList>
            <person name="Session A.M."/>
            <person name="Uno Y."/>
            <person name="Kwon T."/>
            <person name="Chapman J.A."/>
            <person name="Toyoda A."/>
            <person name="Takahashi S."/>
            <person name="Fukui A."/>
            <person name="Hikosaka A."/>
            <person name="Suzuki A."/>
            <person name="Kondo M."/>
            <person name="van Heeringen S.J."/>
            <person name="Quigley I."/>
            <person name="Heinz S."/>
            <person name="Ogino H."/>
            <person name="Ochi H."/>
            <person name="Hellsten U."/>
            <person name="Lyons J.B."/>
            <person name="Simakov O."/>
            <person name="Putnam N."/>
            <person name="Stites J."/>
            <person name="Kuroki Y."/>
            <person name="Tanaka T."/>
            <person name="Michiue T."/>
            <person name="Watanabe M."/>
            <person name="Bogdanovic O."/>
            <person name="Lister R."/>
            <person name="Georgiou G."/>
            <person name="Paranjpe S.S."/>
            <person name="van Kruijsbergen I."/>
            <person name="Shu S."/>
            <person name="Carlson J."/>
            <person name="Kinoshita T."/>
            <person name="Ohta Y."/>
            <person name="Mawaribuchi S."/>
            <person name="Jenkins J."/>
            <person name="Grimwood J."/>
            <person name="Schmutz J."/>
            <person name="Mitros T."/>
            <person name="Mozaffari S.V."/>
            <person name="Suzuki Y."/>
            <person name="Haramoto Y."/>
            <person name="Yamamoto T.S."/>
            <person name="Takagi C."/>
            <person name="Heald R."/>
            <person name="Miller K."/>
            <person name="Haudenschild C."/>
            <person name="Kitzman J."/>
            <person name="Nakayama T."/>
            <person name="Izutsu Y."/>
            <person name="Robert J."/>
            <person name="Fortriede J."/>
            <person name="Burns K."/>
            <person name="Lotay V."/>
            <person name="Karimi K."/>
            <person name="Yasuoka Y."/>
            <person name="Dichmann D.S."/>
            <person name="Flajnik M.F."/>
            <person name="Houston D.W."/>
            <person name="Shendure J."/>
            <person name="DuPasquier L."/>
            <person name="Vize P.D."/>
            <person name="Zorn A.M."/>
            <person name="Ito M."/>
            <person name="Marcotte E.M."/>
            <person name="Wallingford J.B."/>
            <person name="Ito Y."/>
            <person name="Asashima M."/>
            <person name="Ueno N."/>
            <person name="Matsuda Y."/>
            <person name="Veenstra G.J."/>
            <person name="Fujiyama A."/>
            <person name="Harland R.M."/>
            <person name="Taira M."/>
            <person name="Rokhsar D.S."/>
        </authorList>
    </citation>
    <scope>NUCLEOTIDE SEQUENCE [LARGE SCALE GENOMIC DNA]</scope>
    <source>
        <strain evidence="9">J</strain>
    </source>
</reference>
<dbReference type="GO" id="GO:0005634">
    <property type="term" value="C:nucleus"/>
    <property type="evidence" value="ECO:0007669"/>
    <property type="project" value="TreeGrafter"/>
</dbReference>
<dbReference type="GO" id="GO:0000981">
    <property type="term" value="F:DNA-binding transcription factor activity, RNA polymerase II-specific"/>
    <property type="evidence" value="ECO:0007669"/>
    <property type="project" value="TreeGrafter"/>
</dbReference>
<dbReference type="InterPro" id="IPR019787">
    <property type="entry name" value="Znf_PHD-finger"/>
</dbReference>
<keyword evidence="1" id="KW-0479">Metal-binding</keyword>
<dbReference type="EMBL" id="CM004474">
    <property type="protein sequence ID" value="OCT81027.1"/>
    <property type="molecule type" value="Genomic_DNA"/>
</dbReference>
<dbReference type="InterPro" id="IPR000770">
    <property type="entry name" value="SAND_dom"/>
</dbReference>
<proteinExistence type="predicted"/>
<evidence type="ECO:0000256" key="2">
    <source>
        <dbReference type="ARBA" id="ARBA00022771"/>
    </source>
</evidence>
<dbReference type="InterPro" id="IPR011011">
    <property type="entry name" value="Znf_FYVE_PHD"/>
</dbReference>
<evidence type="ECO:0000313" key="8">
    <source>
        <dbReference type="EMBL" id="OCT81027.1"/>
    </source>
</evidence>
<keyword evidence="3" id="KW-0862">Zinc</keyword>
<dbReference type="PANTHER" id="PTHR46386">
    <property type="entry name" value="NUCLEAR BODY PROTEIN SP140"/>
    <property type="match status" value="1"/>
</dbReference>
<feature type="region of interest" description="Disordered" evidence="5">
    <location>
        <begin position="274"/>
        <end position="293"/>
    </location>
</feature>
<dbReference type="Gene3D" id="3.30.40.10">
    <property type="entry name" value="Zinc/RING finger domain, C3HC4 (zinc finger)"/>
    <property type="match status" value="1"/>
</dbReference>
<dbReference type="GO" id="GO:0003677">
    <property type="term" value="F:DNA binding"/>
    <property type="evidence" value="ECO:0007669"/>
    <property type="project" value="InterPro"/>
</dbReference>
<evidence type="ECO:0000256" key="3">
    <source>
        <dbReference type="ARBA" id="ARBA00022833"/>
    </source>
</evidence>
<feature type="domain" description="PHD-type" evidence="6">
    <location>
        <begin position="407"/>
        <end position="456"/>
    </location>
</feature>
<dbReference type="InterPro" id="IPR043563">
    <property type="entry name" value="Sp110/Sp140/Sp140L-like"/>
</dbReference>
<feature type="domain" description="SAND" evidence="7">
    <location>
        <begin position="293"/>
        <end position="386"/>
    </location>
</feature>